<dbReference type="CDD" id="cd00293">
    <property type="entry name" value="USP-like"/>
    <property type="match status" value="2"/>
</dbReference>
<comment type="similarity">
    <text evidence="1">Belongs to the universal stress protein A family.</text>
</comment>
<dbReference type="PANTHER" id="PTHR46268:SF27">
    <property type="entry name" value="UNIVERSAL STRESS PROTEIN RV2623"/>
    <property type="match status" value="1"/>
</dbReference>
<evidence type="ECO:0000256" key="3">
    <source>
        <dbReference type="ARBA" id="ARBA00022840"/>
    </source>
</evidence>
<dbReference type="RefSeq" id="WP_011634793.1">
    <property type="nucleotide sequence ID" value="NZ_FMTW01000051.1"/>
</dbReference>
<keyword evidence="3" id="KW-0067">ATP-binding</keyword>
<evidence type="ECO:0000313" key="6">
    <source>
        <dbReference type="Proteomes" id="UP000247780"/>
    </source>
</evidence>
<dbReference type="Gene3D" id="3.40.50.620">
    <property type="entry name" value="HUPs"/>
    <property type="match status" value="2"/>
</dbReference>
<comment type="caution">
    <text evidence="5">The sequence shown here is derived from an EMBL/GenBank/DDBJ whole genome shotgun (WGS) entry which is preliminary data.</text>
</comment>
<dbReference type="PRINTS" id="PR01438">
    <property type="entry name" value="UNVRSLSTRESS"/>
</dbReference>
<keyword evidence="2" id="KW-0547">Nucleotide-binding</keyword>
<name>A0ABX5M498_9PROT</name>
<evidence type="ECO:0000256" key="1">
    <source>
        <dbReference type="ARBA" id="ARBA00008791"/>
    </source>
</evidence>
<reference evidence="5 6" key="1">
    <citation type="submission" date="2018-04" db="EMBL/GenBank/DDBJ databases">
        <title>Active sludge and wastewater microbial communities from Klosterneuburg, Austria.</title>
        <authorList>
            <person name="Wagner M."/>
        </authorList>
    </citation>
    <scope>NUCLEOTIDE SEQUENCE [LARGE SCALE GENOMIC DNA]</scope>
    <source>
        <strain evidence="5 6">Nm 57</strain>
    </source>
</reference>
<protein>
    <submittedName>
        <fullName evidence="5">Nucleotide-binding universal stress UspA family protein</fullName>
    </submittedName>
</protein>
<feature type="domain" description="UspA" evidence="4">
    <location>
        <begin position="2"/>
        <end position="145"/>
    </location>
</feature>
<sequence>MMIRRTLIPLDGSELAEQVIPHLLRFITPDQTELLLMTALSSTSRSLDEVEDTPGLPTSKQTVVSKEDKARKQLYDITQKLNQIGFSVMDRLLSGMPAESILRLAEETFVDLIAMSTHGRTGLGRALLGSVADEVVCSARPPVFLAPAAIAVKSSSVPRTILLPLDGTPLAEAAIPIARQFAQNTGATISLIRVVRPNHPGYEQPDEQVSAGEQSVAHQAISYLERIQLQLQLANVFSHYQVASGDPIEAIIRTMHMEDSDLVVMSTHGRSGVERIIHGSVTRQIIGNTTCPLLLVRGVVPVEVYESSDDRVSAASFC</sequence>
<evidence type="ECO:0000259" key="4">
    <source>
        <dbReference type="Pfam" id="PF00582"/>
    </source>
</evidence>
<dbReference type="Proteomes" id="UP000247780">
    <property type="component" value="Unassembled WGS sequence"/>
</dbReference>
<dbReference type="InterPro" id="IPR006015">
    <property type="entry name" value="Universal_stress_UspA"/>
</dbReference>
<accession>A0ABX5M498</accession>
<dbReference type="EMBL" id="QICQ01000051">
    <property type="protein sequence ID" value="PXV73813.1"/>
    <property type="molecule type" value="Genomic_DNA"/>
</dbReference>
<gene>
    <name evidence="5" type="ORF">C8R14_1513</name>
</gene>
<keyword evidence="6" id="KW-1185">Reference proteome</keyword>
<dbReference type="PANTHER" id="PTHR46268">
    <property type="entry name" value="STRESS RESPONSE PROTEIN NHAX"/>
    <property type="match status" value="1"/>
</dbReference>
<evidence type="ECO:0000313" key="5">
    <source>
        <dbReference type="EMBL" id="PXV73813.1"/>
    </source>
</evidence>
<organism evidence="5 6">
    <name type="scientific">Nitrosomonas eutropha</name>
    <dbReference type="NCBI Taxonomy" id="916"/>
    <lineage>
        <taxon>Bacteria</taxon>
        <taxon>Pseudomonadati</taxon>
        <taxon>Pseudomonadota</taxon>
        <taxon>Betaproteobacteria</taxon>
        <taxon>Nitrosomonadales</taxon>
        <taxon>Nitrosomonadaceae</taxon>
        <taxon>Nitrosomonas</taxon>
    </lineage>
</organism>
<dbReference type="SUPFAM" id="SSF52402">
    <property type="entry name" value="Adenine nucleotide alpha hydrolases-like"/>
    <property type="match status" value="2"/>
</dbReference>
<evidence type="ECO:0000256" key="2">
    <source>
        <dbReference type="ARBA" id="ARBA00022741"/>
    </source>
</evidence>
<dbReference type="InterPro" id="IPR006016">
    <property type="entry name" value="UspA"/>
</dbReference>
<proteinExistence type="inferred from homology"/>
<feature type="domain" description="UspA" evidence="4">
    <location>
        <begin position="159"/>
        <end position="297"/>
    </location>
</feature>
<dbReference type="Pfam" id="PF00582">
    <property type="entry name" value="Usp"/>
    <property type="match status" value="2"/>
</dbReference>
<dbReference type="InterPro" id="IPR014729">
    <property type="entry name" value="Rossmann-like_a/b/a_fold"/>
</dbReference>